<accession>A0AAW1QTN6</accession>
<feature type="transmembrane region" description="Helical" evidence="2">
    <location>
        <begin position="197"/>
        <end position="218"/>
    </location>
</feature>
<dbReference type="EMBL" id="JALJOR010000002">
    <property type="protein sequence ID" value="KAK9824645.1"/>
    <property type="molecule type" value="Genomic_DNA"/>
</dbReference>
<evidence type="ECO:0000313" key="4">
    <source>
        <dbReference type="Proteomes" id="UP001489004"/>
    </source>
</evidence>
<proteinExistence type="predicted"/>
<feature type="compositionally biased region" description="Pro residues" evidence="1">
    <location>
        <begin position="69"/>
        <end position="78"/>
    </location>
</feature>
<keyword evidence="2" id="KW-0472">Membrane</keyword>
<sequence length="297" mass="31930">MHALLPFGTPKAALPTTAVTTKLLPANRQTQRRGCASRSGHIAALATNNSTWRTLHARAYDQLACAVAPEPPQPPPTAPLKTPAASTTSGYEEPDVRDPVLGRAVTTAVTVDPRELVGDTAAPTPAENPAQDVEAITGQVEPLKVDSTGAHTVSVSVTVEREGLKLTVQRQETSAVPMPNDKQLHDLHRPQVMHQKAIFLAQFYTGVVVLIGACRRLLLQYIASPTIRQLFAGDNSTYATAFGLLAAYKEVINTAVEARQFWLPLAQAFGSNAVLNAYRKRYGKAAQIKQAVQVKTV</sequence>
<protein>
    <submittedName>
        <fullName evidence="3">Uncharacterized protein</fullName>
    </submittedName>
</protein>
<dbReference type="AlphaFoldDB" id="A0AAW1QTN6"/>
<keyword evidence="4" id="KW-1185">Reference proteome</keyword>
<organism evidence="3 4">
    <name type="scientific">[Myrmecia] bisecta</name>
    <dbReference type="NCBI Taxonomy" id="41462"/>
    <lineage>
        <taxon>Eukaryota</taxon>
        <taxon>Viridiplantae</taxon>
        <taxon>Chlorophyta</taxon>
        <taxon>core chlorophytes</taxon>
        <taxon>Trebouxiophyceae</taxon>
        <taxon>Trebouxiales</taxon>
        <taxon>Trebouxiaceae</taxon>
        <taxon>Myrmecia</taxon>
    </lineage>
</organism>
<dbReference type="Proteomes" id="UP001489004">
    <property type="component" value="Unassembled WGS sequence"/>
</dbReference>
<feature type="compositionally biased region" description="Low complexity" evidence="1">
    <location>
        <begin position="79"/>
        <end position="88"/>
    </location>
</feature>
<evidence type="ECO:0000256" key="1">
    <source>
        <dbReference type="SAM" id="MobiDB-lite"/>
    </source>
</evidence>
<keyword evidence="2" id="KW-0812">Transmembrane</keyword>
<evidence type="ECO:0000256" key="2">
    <source>
        <dbReference type="SAM" id="Phobius"/>
    </source>
</evidence>
<reference evidence="3 4" key="1">
    <citation type="journal article" date="2024" name="Nat. Commun.">
        <title>Phylogenomics reveals the evolutionary origins of lichenization in chlorophyte algae.</title>
        <authorList>
            <person name="Puginier C."/>
            <person name="Libourel C."/>
            <person name="Otte J."/>
            <person name="Skaloud P."/>
            <person name="Haon M."/>
            <person name="Grisel S."/>
            <person name="Petersen M."/>
            <person name="Berrin J.G."/>
            <person name="Delaux P.M."/>
            <person name="Dal Grande F."/>
            <person name="Keller J."/>
        </authorList>
    </citation>
    <scope>NUCLEOTIDE SEQUENCE [LARGE SCALE GENOMIC DNA]</scope>
    <source>
        <strain evidence="3 4">SAG 2043</strain>
    </source>
</reference>
<feature type="region of interest" description="Disordered" evidence="1">
    <location>
        <begin position="67"/>
        <end position="96"/>
    </location>
</feature>
<name>A0AAW1QTN6_9CHLO</name>
<evidence type="ECO:0000313" key="3">
    <source>
        <dbReference type="EMBL" id="KAK9824645.1"/>
    </source>
</evidence>
<comment type="caution">
    <text evidence="3">The sequence shown here is derived from an EMBL/GenBank/DDBJ whole genome shotgun (WGS) entry which is preliminary data.</text>
</comment>
<keyword evidence="2" id="KW-1133">Transmembrane helix</keyword>
<gene>
    <name evidence="3" type="ORF">WJX72_012031</name>
</gene>